<evidence type="ECO:0000256" key="1">
    <source>
        <dbReference type="ARBA" id="ARBA00004123"/>
    </source>
</evidence>
<evidence type="ECO:0000256" key="8">
    <source>
        <dbReference type="ARBA" id="ARBA00047146"/>
    </source>
</evidence>
<evidence type="ECO:0000313" key="9">
    <source>
        <dbReference type="Proteomes" id="UP001652581"/>
    </source>
</evidence>
<dbReference type="RefSeq" id="XP_072796195.1">
    <property type="nucleotide sequence ID" value="XM_072940094.1"/>
</dbReference>
<keyword evidence="9" id="KW-1185">Reference proteome</keyword>
<comment type="subcellular location">
    <subcellularLocation>
        <location evidence="1">Nucleus</location>
    </subcellularLocation>
</comment>
<evidence type="ECO:0000256" key="6">
    <source>
        <dbReference type="ARBA" id="ARBA00023204"/>
    </source>
</evidence>
<keyword evidence="5" id="KW-0238">DNA-binding</keyword>
<dbReference type="InterPro" id="IPR018552">
    <property type="entry name" value="CENP-X"/>
</dbReference>
<keyword evidence="7" id="KW-0539">Nucleus</keyword>
<keyword evidence="6" id="KW-0234">DNA repair</keyword>
<dbReference type="Gene3D" id="6.10.130.30">
    <property type="match status" value="1"/>
</dbReference>
<accession>A0ABM5BIF9</accession>
<evidence type="ECO:0000256" key="4">
    <source>
        <dbReference type="ARBA" id="ARBA00022763"/>
    </source>
</evidence>
<organism evidence="9 10">
    <name type="scientific">Vicugna pacos</name>
    <name type="common">Alpaca</name>
    <name type="synonym">Lama pacos</name>
    <dbReference type="NCBI Taxonomy" id="30538"/>
    <lineage>
        <taxon>Eukaryota</taxon>
        <taxon>Metazoa</taxon>
        <taxon>Chordata</taxon>
        <taxon>Craniata</taxon>
        <taxon>Vertebrata</taxon>
        <taxon>Euteleostomi</taxon>
        <taxon>Mammalia</taxon>
        <taxon>Eutheria</taxon>
        <taxon>Laurasiatheria</taxon>
        <taxon>Artiodactyla</taxon>
        <taxon>Tylopoda</taxon>
        <taxon>Camelidae</taxon>
        <taxon>Vicugna</taxon>
    </lineage>
</organism>
<sequence length="189" mass="20749">MEETGAGFRKELVSKLLHLHFKEDKTKVSGDALQLTAELLKIFVVEAAIRSVRQAQAEELGCVDVDQLEKVLPQLGCPPSLAACPSHQQVPCPRVLHGFWLQTGRELLILQVLQLRRLARSQQAHRPSPLSSLPAADSLDTADGGSLTGWGPEWGTWAGALPLRLLGQLRSTWSLGSRCQEERDRCPSS</sequence>
<proteinExistence type="inferred from homology"/>
<dbReference type="Gene3D" id="1.20.5.4980">
    <property type="match status" value="1"/>
</dbReference>
<dbReference type="GeneID" id="102545099"/>
<dbReference type="Pfam" id="PF09415">
    <property type="entry name" value="CENP-X"/>
    <property type="match status" value="1"/>
</dbReference>
<keyword evidence="4" id="KW-0227">DNA damage</keyword>
<comment type="similarity">
    <text evidence="2">Belongs to the CENP-X/MHF2 family.</text>
</comment>
<evidence type="ECO:0000256" key="3">
    <source>
        <dbReference type="ARBA" id="ARBA00016388"/>
    </source>
</evidence>
<dbReference type="Proteomes" id="UP001652581">
    <property type="component" value="Chromosome 16"/>
</dbReference>
<evidence type="ECO:0000256" key="2">
    <source>
        <dbReference type="ARBA" id="ARBA00009359"/>
    </source>
</evidence>
<protein>
    <recommendedName>
        <fullName evidence="3">Centromere protein X</fullName>
    </recommendedName>
</protein>
<evidence type="ECO:0000256" key="5">
    <source>
        <dbReference type="ARBA" id="ARBA00023125"/>
    </source>
</evidence>
<comment type="subunit">
    <text evidence="8">Heterodimer with CENPX, sometimes called MHF; this interaction stabilizes both partners. MHF heterodimers can assemble to form tetrameric structures. MHF also coassemble with CENPT-CENPW heterodimers at centromeres to form the tetrameric CENP-T-W-S-X complex. Forms a discrete complex with FANCM and CENPX, called FANCM-MHF; this interaction, probably mediated by direct binding between CENPS and FANCM, leads to synergistic activation of double-stranded DNA binding and strongly stimulates FANCM-mediated DNA remodeling. Recruited by FANCM to the Fanconi anemia (FA) core complex, which consists of CENPS, CENPX, FANCA, FANCB, FANCC, FANCE, FANCF, FANCG, FANCL, FANCM, FAAP24 and FAAP100. The FA core complex associates with Bloom syndrome (BLM) complex, which consists of at least BLM, DNA topoisomerase 3-alpha (TOP3A), RMI1/BLAP75, RPA1/RPA70 and RPA2/RPA32. The super complex between FA and BLM is called BRAFT.</text>
</comment>
<name>A0ABM5BIF9_VICPA</name>
<gene>
    <name evidence="10" type="primary">CENPX</name>
</gene>
<dbReference type="PANTHER" id="PTHR28680:SF1">
    <property type="entry name" value="CENTROMERE PROTEIN X"/>
    <property type="match status" value="1"/>
</dbReference>
<reference evidence="10" key="1">
    <citation type="submission" date="2025-08" db="UniProtKB">
        <authorList>
            <consortium name="RefSeq"/>
        </authorList>
    </citation>
    <scope>IDENTIFICATION</scope>
</reference>
<evidence type="ECO:0000313" key="10">
    <source>
        <dbReference type="RefSeq" id="XP_072796195.1"/>
    </source>
</evidence>
<dbReference type="PANTHER" id="PTHR28680">
    <property type="entry name" value="CENTROMERE PROTEIN X"/>
    <property type="match status" value="1"/>
</dbReference>
<dbReference type="CDD" id="cd22921">
    <property type="entry name" value="HFD_CENP-X"/>
    <property type="match status" value="1"/>
</dbReference>
<evidence type="ECO:0000256" key="7">
    <source>
        <dbReference type="ARBA" id="ARBA00023242"/>
    </source>
</evidence>